<feature type="domain" description="Response regulatory" evidence="2">
    <location>
        <begin position="6"/>
        <end position="131"/>
    </location>
</feature>
<accession>A0A4R6T0E9</accession>
<reference evidence="3 4" key="1">
    <citation type="submission" date="2019-03" db="EMBL/GenBank/DDBJ databases">
        <title>Genomic Encyclopedia of Archaeal and Bacterial Type Strains, Phase II (KMG-II): from individual species to whole genera.</title>
        <authorList>
            <person name="Goeker M."/>
        </authorList>
    </citation>
    <scope>NUCLEOTIDE SEQUENCE [LARGE SCALE GENOMIC DNA]</scope>
    <source>
        <strain evidence="3 4">DSM 19035</strain>
    </source>
</reference>
<dbReference type="GO" id="GO:0000160">
    <property type="term" value="P:phosphorelay signal transduction system"/>
    <property type="evidence" value="ECO:0007669"/>
    <property type="project" value="InterPro"/>
</dbReference>
<keyword evidence="1" id="KW-0597">Phosphoprotein</keyword>
<feature type="modified residue" description="4-aspartylphosphate" evidence="1">
    <location>
        <position position="63"/>
    </location>
</feature>
<keyword evidence="4" id="KW-1185">Reference proteome</keyword>
<dbReference type="PANTHER" id="PTHR44520:SF2">
    <property type="entry name" value="RESPONSE REGULATOR RCP1"/>
    <property type="match status" value="1"/>
</dbReference>
<sequence>MKRIDTACVIDDDQIYTFGIKKLMAITEFSNHIMIFKNGDEALKYLKPVIEDAESLPDVILLDLNMPIIDGWQFLDAFIKFKLAKKVTIYIVSSSIDTNDYEKAAKYSIVNNFFVKPIRKDDLQRIMEDYAAR</sequence>
<dbReference type="InterPro" id="IPR052893">
    <property type="entry name" value="TCS_response_regulator"/>
</dbReference>
<dbReference type="Proteomes" id="UP000295620">
    <property type="component" value="Unassembled WGS sequence"/>
</dbReference>
<dbReference type="Pfam" id="PF00072">
    <property type="entry name" value="Response_reg"/>
    <property type="match status" value="1"/>
</dbReference>
<dbReference type="InterPro" id="IPR001789">
    <property type="entry name" value="Sig_transdc_resp-reg_receiver"/>
</dbReference>
<protein>
    <submittedName>
        <fullName evidence="3">Response regulator receiver domain-containing protein</fullName>
    </submittedName>
</protein>
<evidence type="ECO:0000259" key="2">
    <source>
        <dbReference type="PROSITE" id="PS50110"/>
    </source>
</evidence>
<proteinExistence type="predicted"/>
<evidence type="ECO:0000313" key="3">
    <source>
        <dbReference type="EMBL" id="TDQ11882.1"/>
    </source>
</evidence>
<dbReference type="PANTHER" id="PTHR44520">
    <property type="entry name" value="RESPONSE REGULATOR RCP1-RELATED"/>
    <property type="match status" value="1"/>
</dbReference>
<dbReference type="PROSITE" id="PS50110">
    <property type="entry name" value="RESPONSE_REGULATORY"/>
    <property type="match status" value="1"/>
</dbReference>
<dbReference type="InterPro" id="IPR011006">
    <property type="entry name" value="CheY-like_superfamily"/>
</dbReference>
<gene>
    <name evidence="3" type="ORF">ATK78_1012</name>
</gene>
<dbReference type="SMART" id="SM00448">
    <property type="entry name" value="REC"/>
    <property type="match status" value="1"/>
</dbReference>
<organism evidence="3 4">
    <name type="scientific">Pedobacter metabolipauper</name>
    <dbReference type="NCBI Taxonomy" id="425513"/>
    <lineage>
        <taxon>Bacteria</taxon>
        <taxon>Pseudomonadati</taxon>
        <taxon>Bacteroidota</taxon>
        <taxon>Sphingobacteriia</taxon>
        <taxon>Sphingobacteriales</taxon>
        <taxon>Sphingobacteriaceae</taxon>
        <taxon>Pedobacter</taxon>
    </lineage>
</organism>
<dbReference type="RefSeq" id="WP_133574919.1">
    <property type="nucleotide sequence ID" value="NZ_SNYC01000003.1"/>
</dbReference>
<evidence type="ECO:0000313" key="4">
    <source>
        <dbReference type="Proteomes" id="UP000295620"/>
    </source>
</evidence>
<dbReference type="SUPFAM" id="SSF52172">
    <property type="entry name" value="CheY-like"/>
    <property type="match status" value="1"/>
</dbReference>
<name>A0A4R6T0E9_9SPHI</name>
<dbReference type="OrthoDB" id="1121174at2"/>
<evidence type="ECO:0000256" key="1">
    <source>
        <dbReference type="PROSITE-ProRule" id="PRU00169"/>
    </source>
</evidence>
<dbReference type="EMBL" id="SNYC01000003">
    <property type="protein sequence ID" value="TDQ11882.1"/>
    <property type="molecule type" value="Genomic_DNA"/>
</dbReference>
<dbReference type="Gene3D" id="3.40.50.2300">
    <property type="match status" value="1"/>
</dbReference>
<comment type="caution">
    <text evidence="3">The sequence shown here is derived from an EMBL/GenBank/DDBJ whole genome shotgun (WGS) entry which is preliminary data.</text>
</comment>
<dbReference type="AlphaFoldDB" id="A0A4R6T0E9"/>